<dbReference type="AlphaFoldDB" id="A0A0F8YLA5"/>
<dbReference type="SUPFAM" id="SSF56601">
    <property type="entry name" value="beta-lactamase/transpeptidase-like"/>
    <property type="match status" value="1"/>
</dbReference>
<dbReference type="GO" id="GO:0006508">
    <property type="term" value="P:proteolysis"/>
    <property type="evidence" value="ECO:0007669"/>
    <property type="project" value="InterPro"/>
</dbReference>
<dbReference type="PANTHER" id="PTHR21581">
    <property type="entry name" value="D-ALANYL-D-ALANINE CARBOXYPEPTIDASE"/>
    <property type="match status" value="1"/>
</dbReference>
<dbReference type="InterPro" id="IPR001967">
    <property type="entry name" value="Peptidase_S11_N"/>
</dbReference>
<dbReference type="PRINTS" id="PR00725">
    <property type="entry name" value="DADACBPTASE1"/>
</dbReference>
<dbReference type="GO" id="GO:0071555">
    <property type="term" value="P:cell wall organization"/>
    <property type="evidence" value="ECO:0007669"/>
    <property type="project" value="UniProtKB-KW"/>
</dbReference>
<evidence type="ECO:0000256" key="5">
    <source>
        <dbReference type="ARBA" id="ARBA00022984"/>
    </source>
</evidence>
<keyword evidence="5" id="KW-0573">Peptidoglycan synthesis</keyword>
<feature type="domain" description="Peptidase S11 D-alanyl-D-alanine carboxypeptidase A N-terminal" evidence="7">
    <location>
        <begin position="18"/>
        <end position="241"/>
    </location>
</feature>
<dbReference type="InterPro" id="IPR012338">
    <property type="entry name" value="Beta-lactam/transpept-like"/>
</dbReference>
<dbReference type="InterPro" id="IPR018044">
    <property type="entry name" value="Peptidase_S11"/>
</dbReference>
<keyword evidence="4" id="KW-0133">Cell shape</keyword>
<keyword evidence="3" id="KW-0378">Hydrolase</keyword>
<feature type="non-terminal residue" evidence="8">
    <location>
        <position position="262"/>
    </location>
</feature>
<dbReference type="GO" id="GO:0008360">
    <property type="term" value="P:regulation of cell shape"/>
    <property type="evidence" value="ECO:0007669"/>
    <property type="project" value="UniProtKB-KW"/>
</dbReference>
<keyword evidence="2" id="KW-0732">Signal</keyword>
<name>A0A0F8YLA5_9ZZZZ</name>
<evidence type="ECO:0000256" key="4">
    <source>
        <dbReference type="ARBA" id="ARBA00022960"/>
    </source>
</evidence>
<dbReference type="GO" id="GO:0009252">
    <property type="term" value="P:peptidoglycan biosynthetic process"/>
    <property type="evidence" value="ECO:0007669"/>
    <property type="project" value="UniProtKB-KW"/>
</dbReference>
<organism evidence="8">
    <name type="scientific">marine sediment metagenome</name>
    <dbReference type="NCBI Taxonomy" id="412755"/>
    <lineage>
        <taxon>unclassified sequences</taxon>
        <taxon>metagenomes</taxon>
        <taxon>ecological metagenomes</taxon>
    </lineage>
</organism>
<dbReference type="GO" id="GO:0009002">
    <property type="term" value="F:serine-type D-Ala-D-Ala carboxypeptidase activity"/>
    <property type="evidence" value="ECO:0007669"/>
    <property type="project" value="InterPro"/>
</dbReference>
<dbReference type="Pfam" id="PF00768">
    <property type="entry name" value="Peptidase_S11"/>
    <property type="match status" value="1"/>
</dbReference>
<evidence type="ECO:0000256" key="6">
    <source>
        <dbReference type="ARBA" id="ARBA00023316"/>
    </source>
</evidence>
<evidence type="ECO:0000256" key="2">
    <source>
        <dbReference type="ARBA" id="ARBA00022729"/>
    </source>
</evidence>
<proteinExistence type="inferred from homology"/>
<dbReference type="EMBL" id="LAZR01065744">
    <property type="protein sequence ID" value="KKK54929.1"/>
    <property type="molecule type" value="Genomic_DNA"/>
</dbReference>
<evidence type="ECO:0000313" key="8">
    <source>
        <dbReference type="EMBL" id="KKK54929.1"/>
    </source>
</evidence>
<evidence type="ECO:0000256" key="1">
    <source>
        <dbReference type="ARBA" id="ARBA00007164"/>
    </source>
</evidence>
<protein>
    <recommendedName>
        <fullName evidence="7">Peptidase S11 D-alanyl-D-alanine carboxypeptidase A N-terminal domain-containing protein</fullName>
    </recommendedName>
</protein>
<accession>A0A0F8YLA5</accession>
<dbReference type="PANTHER" id="PTHR21581:SF6">
    <property type="entry name" value="TRAFFICKING PROTEIN PARTICLE COMPLEX SUBUNIT 12"/>
    <property type="match status" value="1"/>
</dbReference>
<evidence type="ECO:0000256" key="3">
    <source>
        <dbReference type="ARBA" id="ARBA00022801"/>
    </source>
</evidence>
<comment type="caution">
    <text evidence="8">The sequence shown here is derived from an EMBL/GenBank/DDBJ whole genome shotgun (WGS) entry which is preliminary data.</text>
</comment>
<dbReference type="Gene3D" id="3.40.710.10">
    <property type="entry name" value="DD-peptidase/beta-lactamase superfamily"/>
    <property type="match status" value="1"/>
</dbReference>
<comment type="similarity">
    <text evidence="1">Belongs to the peptidase S11 family.</text>
</comment>
<keyword evidence="6" id="KW-0961">Cell wall biogenesis/degradation</keyword>
<reference evidence="8" key="1">
    <citation type="journal article" date="2015" name="Nature">
        <title>Complex archaea that bridge the gap between prokaryotes and eukaryotes.</title>
        <authorList>
            <person name="Spang A."/>
            <person name="Saw J.H."/>
            <person name="Jorgensen S.L."/>
            <person name="Zaremba-Niedzwiedzka K."/>
            <person name="Martijn J."/>
            <person name="Lind A.E."/>
            <person name="van Eijk R."/>
            <person name="Schleper C."/>
            <person name="Guy L."/>
            <person name="Ettema T.J."/>
        </authorList>
    </citation>
    <scope>NUCLEOTIDE SEQUENCE</scope>
</reference>
<sequence>MGTFILVFATFIHSESADAAPYAAMVIDARSGEVLHEQNADSRLHPASLTKMMTLYVTFEAVARGELSLDDKITISAKAASEPPSKLGLRAGQKVQLRYLIRAASVKSANDAATALGEAISGSEAAFSARMNRTAKALGMTRTTFHNAHGLTANGHLSTARDMTTLGRRLFFDYPEYYNLFSRQTTDAGIRQVSNTNRRLLSAYKGADGIKTGYTRAAGFNLVASAERGGERVIATVFGGRSSAARNAKVAELLDLGFNRAP</sequence>
<evidence type="ECO:0000259" key="7">
    <source>
        <dbReference type="Pfam" id="PF00768"/>
    </source>
</evidence>
<gene>
    <name evidence="8" type="ORF">LCGC14_3079710</name>
</gene>